<feature type="compositionally biased region" description="Polar residues" evidence="3">
    <location>
        <begin position="379"/>
        <end position="389"/>
    </location>
</feature>
<feature type="compositionally biased region" description="Polar residues" evidence="3">
    <location>
        <begin position="1139"/>
        <end position="1158"/>
    </location>
</feature>
<feature type="compositionally biased region" description="Polar residues" evidence="3">
    <location>
        <begin position="569"/>
        <end position="586"/>
    </location>
</feature>
<feature type="compositionally biased region" description="Polar residues" evidence="3">
    <location>
        <begin position="1468"/>
        <end position="1480"/>
    </location>
</feature>
<name>A0A8C2ERX0_CYPCA</name>
<dbReference type="SMART" id="SM00382">
    <property type="entry name" value="AAA"/>
    <property type="match status" value="1"/>
</dbReference>
<feature type="compositionally biased region" description="Low complexity" evidence="3">
    <location>
        <begin position="1393"/>
        <end position="1411"/>
    </location>
</feature>
<evidence type="ECO:0000256" key="1">
    <source>
        <dbReference type="ARBA" id="ARBA00006255"/>
    </source>
</evidence>
<dbReference type="Pfam" id="PF00004">
    <property type="entry name" value="AAA"/>
    <property type="match status" value="1"/>
</dbReference>
<accession>A0A8C2ERX0</accession>
<feature type="compositionally biased region" description="Basic and acidic residues" evidence="3">
    <location>
        <begin position="1213"/>
        <end position="1223"/>
    </location>
</feature>
<sequence length="2072" mass="221081">RLIKDLTHDIPDGVLLAEIIQIIANEKVEDINSCPKSHSQMIENVEACLNFLGARGVSVQGLSAEGKTLSVYLKLDNNCLMPSYTQICSSLVVFVSVSSCFKLQLQNHHKVVRVCSNICVHCLVCFFDIESVKGIPLPGSMNGSGSVPSSTSGQQLASAIPSPTAGKTWRSKSMNMKHSATSSMLATMPSSPTASPTPPSSSDHLRPPITDSSKSAPGNQRSMLEKFRLINPRSASRTSPSVAEMALQEEDDLSEFGDEGTCSPTPPCGISKQQGKSPASSFAPPNKTNNCKNHNNKSFPQPKDKEDKNKTKSKASTPPKEEPVIVEPSKKGSKIASLIPKGSKTSAASVKKESAIPASSSIPKPGLKAPTATAKPAASQSSVPATSVPATGGEKTKLSKGGQSIYMQRSLGGLENRKTSMVSSTSTSALSGSATSGLGGGGALGGNGTVQLPQQQQHNHPNTATVAPFMYRTYSENDCTTVAPPEPCLSPTKDLVYSKTAKQCLEEISGEDPEARRMRTVKNIADLRQNLEETMSSLRGTQISHSTLETTFDTTVTTEVNGRGLPALSSRSSQMSWRLGQASSPRLQAGDAPSYTPPRSSAGTTGRYGDPSRLLYTAPLRRAAASGVRGSEPGEKGGISEAGPEVDVTGYGSDGDILAKNIHADDISGFYFLTLSSFCLYSWDDSSSVSSGLSDTLDNLGTDDPPTYSGISSRKSKAEQVCIHSSLIWAGAEDLKKVDEEIEPEMDKWKTSSPSSSCQGEDVGQKTGLSMSQTGSWRRGMSAQVGITPPRTKGTSTSLKTPGKTDDAKASEKGKAPSKSPSIQRSPSDAGKSSGDEGKKPPSGIGRPPTTSSFGFKKIPGPAGALVTASGATLASGSATLGKVPKSAGIGKGTGIGNGRKTSLDGAQHQDDAVLLGCGGSKVPLQYRSLPRPAKSSSGGSSAVGRSSHRSSSSSIDSNVSGKSAGGGGGVVGTPTSTKRRDPGKVGSGRSSPVTINQTDKEKVAGSDQEGTGLSTSPKSSPTSTQSGLRLPGSKYPDIASPTFRRLFGSKASSKPSSPGTPDSGKCPSALGSPHGTLARQASLDSPSSGTGSLGSMGGQSGGSSPLYGKTPDLCTDSLASSPASGLSLPSNARPWPPNLSSSSAGSKDTLSCQSMTSLHTSSESIELLLPHHHGPKVTRTGSVKSTLSEGMPLDRNTLPKKGLRYPPSSRQTSHEEGKEWLRSHSTGGLQDTGSPLSPPGTTSINTVSPTSMSQYNLPSTSMSRSNSIPAHDSFELYEEGHNLGGSATSLEERPRGMSRSGSFRDSTDEVHGSSLSLVSSTSSLYSKPFLFLQQIRKLRRELDASQEKVATLTSQLAANAHLVAAFEKSLANMTCRLQSLTMTAEIRRQHSSESMSSINSAASHSSMGSAKDVDDKKKKKKSWLRSSFKQAFSKKKTNKPQSSHDEFEEMTDSSLPSSPKLQHIDRQTSTTQPLCSSPSTTELCECTEAEAEIILQLKNELREKELKLTDIRLEALSSAHHLDQIREAMNRMQGRNEIELLKAENDRLKSSGNTTPAATPAKTARPPSETSSTSSSSSRQSLGLSMNNLNITDTIMSGQTLLHDFNVELFWSNNVYAMQKKAYLIGSIGVSGKTKWDVLDGVIRRLFKEYVFRVDPLTSLGLNSDSIVCYRMGDVVRSHASEVPELLPCGYLVGDNNVITVSLKGVKEGSIDELVFDTLIPKPIIQRYLNLLMEHRRIILSGPSGTGKSYLATKLAYYIISKIGQVVTDTNLASFNVDQKSSKDLRQYLSTLAEQCNTEECEIELPSVVILDNLHHIGSLSDIFNGFLNCKYHKCPYVIGTMNQGVSSSPNLELHHNFRWVLCANHTEPVKGFLGRFLRRKLIETEIDKNMRSNDLIKIIDWIPKTWQHLNSFLEAHSSSEVTIGPRLFLSCPMDADGSRVWFTDLWNYSLVPYLLEAVREGLQLYGKRAAWEDPSKWVIDTYPWSSASLQHEGQSLLQLRPEDVGYDGYSSSKDGATSKQVSQSDTEGDPLMNMLMRLQEAANYSSTQSCDSDSASHHDDLLDSSLESAL</sequence>
<feature type="compositionally biased region" description="Gly residues" evidence="3">
    <location>
        <begin position="1092"/>
        <end position="1102"/>
    </location>
</feature>
<feature type="region of interest" description="Disordered" evidence="3">
    <location>
        <begin position="878"/>
        <end position="1158"/>
    </location>
</feature>
<feature type="compositionally biased region" description="Low complexity" evidence="3">
    <location>
        <begin position="1011"/>
        <end position="1028"/>
    </location>
</feature>
<dbReference type="InterPro" id="IPR003959">
    <property type="entry name" value="ATPase_AAA_core"/>
</dbReference>
<comment type="similarity">
    <text evidence="1">Belongs to the Nav/unc-53 family.</text>
</comment>
<dbReference type="Pfam" id="PF23092">
    <property type="entry name" value="Ubiquitin_6"/>
    <property type="match status" value="1"/>
</dbReference>
<feature type="compositionally biased region" description="Polar residues" evidence="3">
    <location>
        <begin position="989"/>
        <end position="998"/>
    </location>
</feature>
<feature type="compositionally biased region" description="Polar residues" evidence="3">
    <location>
        <begin position="171"/>
        <end position="185"/>
    </location>
</feature>
<feature type="compositionally biased region" description="Polar residues" evidence="3">
    <location>
        <begin position="141"/>
        <end position="157"/>
    </location>
</feature>
<feature type="compositionally biased region" description="Low complexity" evidence="3">
    <location>
        <begin position="1049"/>
        <end position="1060"/>
    </location>
</feature>
<dbReference type="Proteomes" id="UP000694701">
    <property type="component" value="Unplaced"/>
</dbReference>
<feature type="compositionally biased region" description="Low complexity" evidence="3">
    <location>
        <begin position="1118"/>
        <end position="1131"/>
    </location>
</feature>
<dbReference type="GO" id="GO:0022008">
    <property type="term" value="P:neurogenesis"/>
    <property type="evidence" value="ECO:0007669"/>
    <property type="project" value="InterPro"/>
</dbReference>
<feature type="region of interest" description="Disordered" evidence="3">
    <location>
        <begin position="141"/>
        <end position="222"/>
    </location>
</feature>
<evidence type="ECO:0000313" key="5">
    <source>
        <dbReference type="Ensembl" id="ENSCCRP00020044617.1"/>
    </source>
</evidence>
<feature type="compositionally biased region" description="Polar residues" evidence="3">
    <location>
        <begin position="2011"/>
        <end position="2027"/>
    </location>
</feature>
<feature type="region of interest" description="Disordered" evidence="3">
    <location>
        <begin position="1281"/>
        <end position="1311"/>
    </location>
</feature>
<feature type="compositionally biased region" description="Basic and acidic residues" evidence="3">
    <location>
        <begin position="803"/>
        <end position="815"/>
    </location>
</feature>
<feature type="compositionally biased region" description="Polar residues" evidence="3">
    <location>
        <begin position="210"/>
        <end position="222"/>
    </location>
</feature>
<dbReference type="PROSITE" id="PS50021">
    <property type="entry name" value="CH"/>
    <property type="match status" value="1"/>
</dbReference>
<feature type="compositionally biased region" description="Polar residues" evidence="3">
    <location>
        <begin position="1180"/>
        <end position="1189"/>
    </location>
</feature>
<feature type="region of interest" description="Disordered" evidence="3">
    <location>
        <begin position="2044"/>
        <end position="2072"/>
    </location>
</feature>
<dbReference type="GO" id="GO:0005524">
    <property type="term" value="F:ATP binding"/>
    <property type="evidence" value="ECO:0007669"/>
    <property type="project" value="InterPro"/>
</dbReference>
<evidence type="ECO:0000256" key="3">
    <source>
        <dbReference type="SAM" id="MobiDB-lite"/>
    </source>
</evidence>
<feature type="region of interest" description="Disordered" evidence="3">
    <location>
        <begin position="1171"/>
        <end position="1269"/>
    </location>
</feature>
<feature type="region of interest" description="Disordered" evidence="3">
    <location>
        <begin position="253"/>
        <end position="460"/>
    </location>
</feature>
<feature type="compositionally biased region" description="Polar residues" evidence="3">
    <location>
        <begin position="767"/>
        <end position="776"/>
    </location>
</feature>
<dbReference type="Pfam" id="PF25408">
    <property type="entry name" value="AAA_lid_NAV1"/>
    <property type="match status" value="1"/>
</dbReference>
<feature type="region of interest" description="Disordered" evidence="3">
    <location>
        <begin position="744"/>
        <end position="863"/>
    </location>
</feature>
<dbReference type="InterPro" id="IPR039041">
    <property type="entry name" value="Nav/unc-53"/>
</dbReference>
<protein>
    <submittedName>
        <fullName evidence="5">Neuron navigator 3</fullName>
    </submittedName>
</protein>
<feature type="region of interest" description="Disordered" evidence="3">
    <location>
        <begin position="2010"/>
        <end position="2030"/>
    </location>
</feature>
<dbReference type="PANTHER" id="PTHR12784">
    <property type="entry name" value="STEERIN"/>
    <property type="match status" value="1"/>
</dbReference>
<keyword evidence="2" id="KW-0175">Coiled coil</keyword>
<feature type="region of interest" description="Disordered" evidence="3">
    <location>
        <begin position="1389"/>
        <end position="1480"/>
    </location>
</feature>
<feature type="compositionally biased region" description="Low complexity" evidence="3">
    <location>
        <begin position="936"/>
        <end position="963"/>
    </location>
</feature>
<dbReference type="Gene3D" id="1.10.418.10">
    <property type="entry name" value="Calponin-like domain"/>
    <property type="match status" value="1"/>
</dbReference>
<dbReference type="InterPro" id="IPR057568">
    <property type="entry name" value="CortBP2_NAV1-like_AAA_lid"/>
</dbReference>
<evidence type="ECO:0000256" key="2">
    <source>
        <dbReference type="ARBA" id="ARBA00023054"/>
    </source>
</evidence>
<feature type="compositionally biased region" description="Polar residues" evidence="3">
    <location>
        <begin position="271"/>
        <end position="280"/>
    </location>
</feature>
<feature type="region of interest" description="Disordered" evidence="3">
    <location>
        <begin position="563"/>
        <end position="611"/>
    </location>
</feature>
<feature type="compositionally biased region" description="Polar residues" evidence="3">
    <location>
        <begin position="1224"/>
        <end position="1269"/>
    </location>
</feature>
<evidence type="ECO:0000259" key="4">
    <source>
        <dbReference type="PROSITE" id="PS50021"/>
    </source>
</evidence>
<dbReference type="InterPro" id="IPR003593">
    <property type="entry name" value="AAA+_ATPase"/>
</dbReference>
<proteinExistence type="inferred from homology"/>
<dbReference type="Ensembl" id="ENSCCRT00020048664.1">
    <property type="protein sequence ID" value="ENSCCRP00020044617.1"/>
    <property type="gene ID" value="ENSCCRG00020016921.1"/>
</dbReference>
<dbReference type="InterPro" id="IPR027417">
    <property type="entry name" value="P-loop_NTPase"/>
</dbReference>
<dbReference type="InterPro" id="IPR036872">
    <property type="entry name" value="CH_dom_sf"/>
</dbReference>
<feature type="compositionally biased region" description="Low complexity" evidence="3">
    <location>
        <begin position="1555"/>
        <end position="1583"/>
    </location>
</feature>
<feature type="region of interest" description="Disordered" evidence="3">
    <location>
        <begin position="624"/>
        <end position="646"/>
    </location>
</feature>
<feature type="compositionally biased region" description="Gly residues" evidence="3">
    <location>
        <begin position="437"/>
        <end position="448"/>
    </location>
</feature>
<dbReference type="PANTHER" id="PTHR12784:SF18">
    <property type="entry name" value="NEURON NAVIGATOR 3"/>
    <property type="match status" value="1"/>
</dbReference>
<dbReference type="InterPro" id="IPR057126">
    <property type="entry name" value="NAV1-like_ubiquitin-like"/>
</dbReference>
<feature type="region of interest" description="Disordered" evidence="3">
    <location>
        <begin position="1546"/>
        <end position="1583"/>
    </location>
</feature>
<feature type="compositionally biased region" description="Low complexity" evidence="3">
    <location>
        <begin position="423"/>
        <end position="436"/>
    </location>
</feature>
<dbReference type="FunFam" id="3.40.50.300:FF:000316">
    <property type="entry name" value="Putative neuron navigator 3"/>
    <property type="match status" value="1"/>
</dbReference>
<evidence type="ECO:0000313" key="6">
    <source>
        <dbReference type="Proteomes" id="UP000694701"/>
    </source>
</evidence>
<dbReference type="SUPFAM" id="SSF47576">
    <property type="entry name" value="Calponin-homology domain, CH-domain"/>
    <property type="match status" value="1"/>
</dbReference>
<feature type="domain" description="Calponin-homology (CH)" evidence="4">
    <location>
        <begin position="1"/>
        <end position="89"/>
    </location>
</feature>
<dbReference type="SUPFAM" id="SSF52540">
    <property type="entry name" value="P-loop containing nucleoside triphosphate hydrolases"/>
    <property type="match status" value="2"/>
</dbReference>
<feature type="compositionally biased region" description="Low complexity" evidence="3">
    <location>
        <begin position="286"/>
        <end position="297"/>
    </location>
</feature>
<dbReference type="InterPro" id="IPR001715">
    <property type="entry name" value="CH_dom"/>
</dbReference>
<dbReference type="Gene3D" id="3.40.50.300">
    <property type="entry name" value="P-loop containing nucleotide triphosphate hydrolases"/>
    <property type="match status" value="1"/>
</dbReference>
<organism evidence="5 6">
    <name type="scientific">Cyprinus carpio</name>
    <name type="common">Common carp</name>
    <dbReference type="NCBI Taxonomy" id="7962"/>
    <lineage>
        <taxon>Eukaryota</taxon>
        <taxon>Metazoa</taxon>
        <taxon>Chordata</taxon>
        <taxon>Craniata</taxon>
        <taxon>Vertebrata</taxon>
        <taxon>Euteleostomi</taxon>
        <taxon>Actinopterygii</taxon>
        <taxon>Neopterygii</taxon>
        <taxon>Teleostei</taxon>
        <taxon>Ostariophysi</taxon>
        <taxon>Cypriniformes</taxon>
        <taxon>Cyprinidae</taxon>
        <taxon>Cyprininae</taxon>
        <taxon>Cyprinus</taxon>
    </lineage>
</organism>
<feature type="compositionally biased region" description="Low complexity" evidence="3">
    <location>
        <begin position="355"/>
        <end position="378"/>
    </location>
</feature>
<reference evidence="5" key="1">
    <citation type="submission" date="2025-08" db="UniProtKB">
        <authorList>
            <consortium name="Ensembl"/>
        </authorList>
    </citation>
    <scope>IDENTIFICATION</scope>
</reference>
<dbReference type="GO" id="GO:0016887">
    <property type="term" value="F:ATP hydrolysis activity"/>
    <property type="evidence" value="ECO:0007669"/>
    <property type="project" value="InterPro"/>
</dbReference>